<accession>A0A812QEI6</accession>
<dbReference type="NCBIfam" id="NF011456">
    <property type="entry name" value="PRK14874.1"/>
    <property type="match status" value="1"/>
</dbReference>
<comment type="pathway">
    <text evidence="4">Amino-acid biosynthesis; L-leucine biosynthesis; L-leucine from 3-methyl-2-oxobutanoate: step 2/4.</text>
</comment>
<dbReference type="PANTHER" id="PTHR42979">
    <property type="entry name" value="3-ISOPROPYLMALATE DEHYDROGENASE"/>
    <property type="match status" value="1"/>
</dbReference>
<dbReference type="SUPFAM" id="SSF52016">
    <property type="entry name" value="LeuD/IlvD-like"/>
    <property type="match status" value="1"/>
</dbReference>
<evidence type="ECO:0000256" key="5">
    <source>
        <dbReference type="ARBA" id="ARBA00005021"/>
    </source>
</evidence>
<dbReference type="NCBIfam" id="NF004016">
    <property type="entry name" value="PRK05478.1"/>
    <property type="match status" value="1"/>
</dbReference>
<proteinExistence type="inferred from homology"/>
<dbReference type="GO" id="GO:0009316">
    <property type="term" value="C:3-isopropylmalate dehydratase complex"/>
    <property type="evidence" value="ECO:0007669"/>
    <property type="project" value="InterPro"/>
</dbReference>
<dbReference type="Pfam" id="PF00180">
    <property type="entry name" value="Iso_dh"/>
    <property type="match status" value="1"/>
</dbReference>
<dbReference type="CDD" id="cd02316">
    <property type="entry name" value="VcASADH2_like_N"/>
    <property type="match status" value="1"/>
</dbReference>
<comment type="cofactor">
    <cofactor evidence="2">
        <name>Mn(2+)</name>
        <dbReference type="ChEBI" id="CHEBI:29035"/>
    </cofactor>
</comment>
<dbReference type="GO" id="GO:0046983">
    <property type="term" value="F:protein dimerization activity"/>
    <property type="evidence" value="ECO:0007669"/>
    <property type="project" value="InterPro"/>
</dbReference>
<dbReference type="SUPFAM" id="SSF53732">
    <property type="entry name" value="Aconitase iron-sulfur domain"/>
    <property type="match status" value="1"/>
</dbReference>
<keyword evidence="18" id="KW-0408">Iron</keyword>
<evidence type="ECO:0000256" key="16">
    <source>
        <dbReference type="ARBA" id="ARBA00022857"/>
    </source>
</evidence>
<evidence type="ECO:0000256" key="11">
    <source>
        <dbReference type="ARBA" id="ARBA00022485"/>
    </source>
</evidence>
<dbReference type="GO" id="GO:0050661">
    <property type="term" value="F:NADP binding"/>
    <property type="evidence" value="ECO:0007669"/>
    <property type="project" value="InterPro"/>
</dbReference>
<comment type="pathway">
    <text evidence="6">Amino-acid biosynthesis; L-threonine biosynthesis; L-threonine from L-aspartate: step 2/5.</text>
</comment>
<dbReference type="CDD" id="cd01577">
    <property type="entry name" value="IPMI_Swivel"/>
    <property type="match status" value="1"/>
</dbReference>
<evidence type="ECO:0000256" key="6">
    <source>
        <dbReference type="ARBA" id="ARBA00005097"/>
    </source>
</evidence>
<dbReference type="InterPro" id="IPR004431">
    <property type="entry name" value="3-IsopropMal_deHydase_ssu"/>
</dbReference>
<dbReference type="NCBIfam" id="TIGR01296">
    <property type="entry name" value="asd_B"/>
    <property type="match status" value="1"/>
</dbReference>
<dbReference type="OrthoDB" id="1894490at2759"/>
<evidence type="ECO:0000256" key="14">
    <source>
        <dbReference type="ARBA" id="ARBA00022723"/>
    </source>
</evidence>
<keyword evidence="10 25" id="KW-0432">Leucine biosynthesis</keyword>
<dbReference type="UniPathway" id="UPA00034">
    <property type="reaction ID" value="UER00016"/>
</dbReference>
<dbReference type="Gene3D" id="3.20.19.10">
    <property type="entry name" value="Aconitase, domain 4"/>
    <property type="match status" value="1"/>
</dbReference>
<comment type="pathway">
    <text evidence="25">Amino-acid biosynthesis; L-leucine biosynthesis; L-leucine from 3-methyl-2-oxobutanoate: step 3/4.</text>
</comment>
<dbReference type="UniPathway" id="UPA00051">
    <property type="reaction ID" value="UER00464"/>
</dbReference>
<dbReference type="InterPro" id="IPR033941">
    <property type="entry name" value="IPMI_cat"/>
</dbReference>
<dbReference type="GO" id="GO:0009097">
    <property type="term" value="P:isoleucine biosynthetic process"/>
    <property type="evidence" value="ECO:0007669"/>
    <property type="project" value="InterPro"/>
</dbReference>
<comment type="catalytic activity">
    <reaction evidence="1">
        <text>(2R,3S)-3-isopropylmalate = (2S)-2-isopropylmalate</text>
        <dbReference type="Rhea" id="RHEA:32287"/>
        <dbReference type="ChEBI" id="CHEBI:1178"/>
        <dbReference type="ChEBI" id="CHEBI:35121"/>
        <dbReference type="EC" id="4.2.1.33"/>
    </reaction>
</comment>
<comment type="cofactor">
    <cofactor evidence="25">
        <name>Mg(2+)</name>
        <dbReference type="ChEBI" id="CHEBI:18420"/>
    </cofactor>
    <cofactor evidence="25">
        <name>Mn(2+)</name>
        <dbReference type="ChEBI" id="CHEBI:29035"/>
    </cofactor>
    <text evidence="25">Binds 1 Mg(2+) or Mn(2+) ion per subunit.</text>
</comment>
<dbReference type="SUPFAM" id="SSF51735">
    <property type="entry name" value="NAD(P)-binding Rossmann-fold domains"/>
    <property type="match status" value="1"/>
</dbReference>
<dbReference type="SMART" id="SM01329">
    <property type="entry name" value="Iso_dh"/>
    <property type="match status" value="1"/>
</dbReference>
<comment type="function">
    <text evidence="3">Catalyzes the isomerization between 2-isopropylmalate and 3-isopropylmalate, via the formation of 2-isopropylmaleate.</text>
</comment>
<name>A0A812QEI6_9DINO</name>
<dbReference type="CDD" id="cd01583">
    <property type="entry name" value="IPMI"/>
    <property type="match status" value="1"/>
</dbReference>
<evidence type="ECO:0000256" key="8">
    <source>
        <dbReference type="ARBA" id="ARBA00010584"/>
    </source>
</evidence>
<keyword evidence="17" id="KW-0560">Oxidoreductase</keyword>
<dbReference type="Pfam" id="PF01118">
    <property type="entry name" value="Semialdhyde_dh"/>
    <property type="match status" value="1"/>
</dbReference>
<dbReference type="InterPro" id="IPR001030">
    <property type="entry name" value="Acoase/IPM_deHydtase_lsu_aba"/>
</dbReference>
<dbReference type="InterPro" id="IPR000534">
    <property type="entry name" value="Semialdehyde_DH_NAD-bd"/>
</dbReference>
<evidence type="ECO:0000256" key="9">
    <source>
        <dbReference type="ARBA" id="ARBA00011738"/>
    </source>
</evidence>
<keyword evidence="22" id="KW-0464">Manganese</keyword>
<sequence length="1296" mass="139588">MAAQTLYDKIWQAHSVGRRKDGNNLLYIDLQLLHEVTSPQAFEGLTLHKRPLWRVDANLATPDHNVPTTDRALGFKGITDLIALEQVVTLDDNCKSFGVTQFEIDDPRQGIVHVVGPEQGATLPGMTIVCGDSHTSTHGAFAALAQGIGTSEVEHVMATQCLVQNKAKNFAVVVDGQLHPGVSAKDLVLTIIGKLGTAGATGHTIEYQGEAVRGLSMEGRMTLCNMAIEAGARAGLVAVDDTTIDYVRGRPFAPTGEQWAQAEAYWRSLVSDDGAHFDNTLHLNAADIAPQVSWGTSPEMVTGIDSHVPSLEELENDVQREAARHAFTYMGLQPGKPIVEIEVNRIFIGSCTNARIEDLRAAAAVVKGKKLAANVKEALVVPGSGLVKAQAEAEGLAQIFIDAGFQWRAAGCSMCLGMNPDRLAPAPLDRVNVDTDQIIPKQYLKSIKRTGFGDYLFDGWRFLDEGTIGMTPNERAINHDFVLNAPAYQGASVLLARDNFGCGSSREHAVWALQEFGFRAVIAPSFADIFYGNCFKNGLLPIVLEAEIIDKLFAETQSNYDLKIDLSTQTVVTPSGETFTFEIDPVLKDKMLSGMDDIDMTLAERELIEQFEIGHRARQPWLFERAFSGEKVMAPAIAVMQAAAAAVDCPLDISEGLVGGVAIDATGSPLPEATLAAAKAADAVLLGGVGGPKWDHLPMSERPEKGLLGLRQALGLFANLRPALLFAPLAQASSLKAELVADLDILIIRELTGGIYFGEPRGVEQRDNERVGFNTLVYAEHEIQRIAKVGFELAQKRGGRLCSVDKANVLEVSALWREVVSAMHADYPDVELSHMYVDNAAMQLVRAPKQFDVIVTGNMFGDILSDVAAMLTGSLGMLPSASLSASGVGMYEPVHGTAPDIAGQNKANPLATILSVAMMFRYSLDQPLAAERIEQAVAAVLAEGYRTGDIANAQEMDQMIGTQEMGERATGAVGEALIEILESRKFPVAELFLLASERSAGKRLQFHGKSVMVQKLEDFDFSQVQIALFSAGGSVSAQYAPIAADAGCVVIDNTSHFRYDDDIPLVVPEVNPERVADYINANIIANPNCSTIQMVTALKPIHDAVGISRINVCTYQAVSGAGAGGINELAGQTASLLNGKPIEKVVMPHQIAFNAIPQIDVFMENGYTKEEMKMVWETNKILGDPDIVVNPTCVRIPVFYGHSEAVHIETRAQISAAEVTEILQAAPGIKVMTGERYPTAVGEAAGKDPVYVGRIREDISHPNGINLWIVADNVRKGAALNSVQIAELLLDHLQVS</sequence>
<dbReference type="NCBIfam" id="NF002458">
    <property type="entry name" value="PRK01641.1"/>
    <property type="match status" value="1"/>
</dbReference>
<comment type="similarity">
    <text evidence="8">Belongs to the aspartate-semialdehyde dehydrogenase family.</text>
</comment>
<dbReference type="InterPro" id="IPR036008">
    <property type="entry name" value="Aconitase_4Fe-4S_dom"/>
</dbReference>
<dbReference type="Gene3D" id="3.30.360.10">
    <property type="entry name" value="Dihydrodipicolinate Reductase, domain 2"/>
    <property type="match status" value="1"/>
</dbReference>
<protein>
    <recommendedName>
        <fullName evidence="25">3-isopropylmalate dehydrogenase</fullName>
        <ecNumber evidence="25">1.1.1.85</ecNumber>
    </recommendedName>
</protein>
<keyword evidence="12" id="KW-0028">Amino-acid biosynthesis</keyword>
<dbReference type="UniPathway" id="UPA00050">
    <property type="reaction ID" value="UER00463"/>
</dbReference>
<dbReference type="NCBIfam" id="NF005957">
    <property type="entry name" value="PRK08040.1"/>
    <property type="match status" value="1"/>
</dbReference>
<keyword evidence="23" id="KW-0456">Lyase</keyword>
<evidence type="ECO:0000313" key="28">
    <source>
        <dbReference type="EMBL" id="CAE7366893.1"/>
    </source>
</evidence>
<dbReference type="Pfam" id="PF00694">
    <property type="entry name" value="Aconitase_C"/>
    <property type="match status" value="1"/>
</dbReference>
<dbReference type="Pfam" id="PF02774">
    <property type="entry name" value="Semialdhyde_dhC"/>
    <property type="match status" value="1"/>
</dbReference>
<keyword evidence="14 25" id="KW-0479">Metal-binding</keyword>
<dbReference type="FunFam" id="3.20.19.10:FF:000003">
    <property type="entry name" value="3-isopropylmalate dehydratase small subunit"/>
    <property type="match status" value="1"/>
</dbReference>
<evidence type="ECO:0000256" key="25">
    <source>
        <dbReference type="RuleBase" id="RU004445"/>
    </source>
</evidence>
<evidence type="ECO:0000256" key="17">
    <source>
        <dbReference type="ARBA" id="ARBA00023002"/>
    </source>
</evidence>
<keyword evidence="20 25" id="KW-0520">NAD</keyword>
<dbReference type="EC" id="1.1.1.85" evidence="25"/>
<dbReference type="InterPro" id="IPR015928">
    <property type="entry name" value="Aconitase/3IPM_dehydase_swvl"/>
</dbReference>
<evidence type="ECO:0000256" key="18">
    <source>
        <dbReference type="ARBA" id="ARBA00023004"/>
    </source>
</evidence>
<dbReference type="NCBIfam" id="TIGR00171">
    <property type="entry name" value="leuD"/>
    <property type="match status" value="1"/>
</dbReference>
<feature type="domain" description="Semialdehyde dehydrogenase NAD-binding" evidence="26">
    <location>
        <begin position="969"/>
        <end position="1078"/>
    </location>
</feature>
<keyword evidence="29" id="KW-1185">Reference proteome</keyword>
<comment type="similarity">
    <text evidence="7">Belongs to the isocitrate and isopropylmalate dehydrogenases family.</text>
</comment>
<dbReference type="EMBL" id="CAJNJA010015696">
    <property type="protein sequence ID" value="CAE7366893.1"/>
    <property type="molecule type" value="Genomic_DNA"/>
</dbReference>
<dbReference type="SMART" id="SM00859">
    <property type="entry name" value="Semialdhyde_dh"/>
    <property type="match status" value="1"/>
</dbReference>
<evidence type="ECO:0000256" key="4">
    <source>
        <dbReference type="ARBA" id="ARBA00004729"/>
    </source>
</evidence>
<dbReference type="HAMAP" id="MF_01031">
    <property type="entry name" value="LeuD_type1"/>
    <property type="match status" value="1"/>
</dbReference>
<evidence type="ECO:0000259" key="27">
    <source>
        <dbReference type="SMART" id="SM01329"/>
    </source>
</evidence>
<dbReference type="InterPro" id="IPR018136">
    <property type="entry name" value="Aconitase_4Fe-4S_BS"/>
</dbReference>
<dbReference type="CDD" id="cd18131">
    <property type="entry name" value="ASADH_C_bac_euk_like"/>
    <property type="match status" value="1"/>
</dbReference>
<evidence type="ECO:0000256" key="23">
    <source>
        <dbReference type="ARBA" id="ARBA00023239"/>
    </source>
</evidence>
<organism evidence="28 29">
    <name type="scientific">Symbiodinium necroappetens</name>
    <dbReference type="NCBI Taxonomy" id="1628268"/>
    <lineage>
        <taxon>Eukaryota</taxon>
        <taxon>Sar</taxon>
        <taxon>Alveolata</taxon>
        <taxon>Dinophyceae</taxon>
        <taxon>Suessiales</taxon>
        <taxon>Symbiodiniaceae</taxon>
        <taxon>Symbiodinium</taxon>
    </lineage>
</organism>
<dbReference type="InterPro" id="IPR012080">
    <property type="entry name" value="Asp_semialdehyde_DH"/>
</dbReference>
<dbReference type="NCBIfam" id="TIGR00169">
    <property type="entry name" value="leuB"/>
    <property type="match status" value="1"/>
</dbReference>
<comment type="function">
    <text evidence="25">Catalyzes the oxidation of 3-carboxy-2-hydroxy-4-methylpentanoate (3-isopropylmalate) to 3-carboxy-4-methyl-2-oxopentanoate. The product decarboxylates to 4-methyl-2 oxopentanoate.</text>
</comment>
<dbReference type="GO" id="GO:0009088">
    <property type="term" value="P:threonine biosynthetic process"/>
    <property type="evidence" value="ECO:0007669"/>
    <property type="project" value="UniProtKB-UniPathway"/>
</dbReference>
<dbReference type="NCBIfam" id="TIGR00170">
    <property type="entry name" value="leuC"/>
    <property type="match status" value="1"/>
</dbReference>
<feature type="domain" description="Isopropylmalate dehydrogenase-like" evidence="27">
    <location>
        <begin position="632"/>
        <end position="969"/>
    </location>
</feature>
<dbReference type="NCBIfam" id="NF004224">
    <property type="entry name" value="PRK05671.1"/>
    <property type="match status" value="1"/>
</dbReference>
<dbReference type="GO" id="GO:0009098">
    <property type="term" value="P:L-leucine biosynthetic process"/>
    <property type="evidence" value="ECO:0007669"/>
    <property type="project" value="UniProtKB-UniPathway"/>
</dbReference>
<evidence type="ECO:0000256" key="22">
    <source>
        <dbReference type="ARBA" id="ARBA00023211"/>
    </source>
</evidence>
<dbReference type="InterPro" id="IPR005986">
    <property type="entry name" value="Asp_semialdehyde_DH_beta"/>
</dbReference>
<dbReference type="Gene3D" id="3.30.499.10">
    <property type="entry name" value="Aconitase, domain 3"/>
    <property type="match status" value="2"/>
</dbReference>
<dbReference type="HAMAP" id="MF_01033">
    <property type="entry name" value="LeuB_type1"/>
    <property type="match status" value="1"/>
</dbReference>
<dbReference type="NCBIfam" id="NF009116">
    <property type="entry name" value="PRK12466.1"/>
    <property type="match status" value="1"/>
</dbReference>
<dbReference type="InterPro" id="IPR033940">
    <property type="entry name" value="IPMI_Swivel"/>
</dbReference>
<dbReference type="InterPro" id="IPR024084">
    <property type="entry name" value="IsoPropMal-DH-like_dom"/>
</dbReference>
<dbReference type="Gene3D" id="3.40.718.10">
    <property type="entry name" value="Isopropylmalate Dehydrogenase"/>
    <property type="match status" value="1"/>
</dbReference>
<keyword evidence="21" id="KW-0486">Methionine biosynthesis</keyword>
<dbReference type="GO" id="GO:0003861">
    <property type="term" value="F:3-isopropylmalate dehydratase activity"/>
    <property type="evidence" value="ECO:0007669"/>
    <property type="project" value="UniProtKB-EC"/>
</dbReference>
<evidence type="ECO:0000256" key="19">
    <source>
        <dbReference type="ARBA" id="ARBA00023014"/>
    </source>
</evidence>
<comment type="caution">
    <text evidence="28">The sequence shown here is derived from an EMBL/GenBank/DDBJ whole genome shotgun (WGS) entry which is preliminary data.</text>
</comment>
<evidence type="ECO:0000256" key="3">
    <source>
        <dbReference type="ARBA" id="ARBA00002695"/>
    </source>
</evidence>
<evidence type="ECO:0000256" key="13">
    <source>
        <dbReference type="ARBA" id="ARBA00022697"/>
    </source>
</evidence>
<dbReference type="SUPFAM" id="SSF55347">
    <property type="entry name" value="Glyceraldehyde-3-phosphate dehydrogenase-like, C-terminal domain"/>
    <property type="match status" value="1"/>
</dbReference>
<evidence type="ECO:0000259" key="26">
    <source>
        <dbReference type="SMART" id="SM00859"/>
    </source>
</evidence>
<dbReference type="InterPro" id="IPR036291">
    <property type="entry name" value="NAD(P)-bd_dom_sf"/>
</dbReference>
<dbReference type="Proteomes" id="UP000601435">
    <property type="component" value="Unassembled WGS sequence"/>
</dbReference>
<dbReference type="InterPro" id="IPR015931">
    <property type="entry name" value="Acnase/IPM_dHydase_lsu_aba_1/3"/>
</dbReference>
<dbReference type="UniPathway" id="UPA00048">
    <property type="reaction ID" value="UER00071"/>
</dbReference>
<dbReference type="InterPro" id="IPR012280">
    <property type="entry name" value="Semialdhyde_DH_dimer_dom"/>
</dbReference>
<evidence type="ECO:0000313" key="29">
    <source>
        <dbReference type="Proteomes" id="UP000601435"/>
    </source>
</evidence>
<dbReference type="SUPFAM" id="SSF53659">
    <property type="entry name" value="Isocitrate/Isopropylmalate dehydrogenase-like"/>
    <property type="match status" value="1"/>
</dbReference>
<evidence type="ECO:0000256" key="21">
    <source>
        <dbReference type="ARBA" id="ARBA00023167"/>
    </source>
</evidence>
<dbReference type="InterPro" id="IPR004430">
    <property type="entry name" value="3-IsopropMal_deHydase_lsu"/>
</dbReference>
<gene>
    <name evidence="28" type="primary">leuC</name>
    <name evidence="28" type="ORF">SNEC2469_LOCUS9795</name>
</gene>
<keyword evidence="16" id="KW-0521">NADP</keyword>
<dbReference type="PANTHER" id="PTHR42979:SF1">
    <property type="entry name" value="3-ISOPROPYLMALATE DEHYDROGENASE"/>
    <property type="match status" value="1"/>
</dbReference>
<dbReference type="InterPro" id="IPR004429">
    <property type="entry name" value="Isopropylmalate_DH"/>
</dbReference>
<dbReference type="PROSITE" id="PS00450">
    <property type="entry name" value="ACONITASE_1"/>
    <property type="match status" value="1"/>
</dbReference>
<dbReference type="PROSITE" id="PS00470">
    <property type="entry name" value="IDH_IMDH"/>
    <property type="match status" value="1"/>
</dbReference>
<dbReference type="GO" id="GO:0051287">
    <property type="term" value="F:NAD binding"/>
    <property type="evidence" value="ECO:0007669"/>
    <property type="project" value="InterPro"/>
</dbReference>
<dbReference type="Pfam" id="PF00330">
    <property type="entry name" value="Aconitase"/>
    <property type="match status" value="1"/>
</dbReference>
<dbReference type="GO" id="GO:0051539">
    <property type="term" value="F:4 iron, 4 sulfur cluster binding"/>
    <property type="evidence" value="ECO:0007669"/>
    <property type="project" value="UniProtKB-KW"/>
</dbReference>
<keyword evidence="15" id="KW-0460">Magnesium</keyword>
<evidence type="ECO:0000256" key="24">
    <source>
        <dbReference type="ARBA" id="ARBA00023304"/>
    </source>
</evidence>
<evidence type="ECO:0000256" key="20">
    <source>
        <dbReference type="ARBA" id="ARBA00023027"/>
    </source>
</evidence>
<evidence type="ECO:0000256" key="1">
    <source>
        <dbReference type="ARBA" id="ARBA00000491"/>
    </source>
</evidence>
<dbReference type="PROSITE" id="PS01103">
    <property type="entry name" value="ASD"/>
    <property type="match status" value="1"/>
</dbReference>
<dbReference type="InterPro" id="IPR000573">
    <property type="entry name" value="AconitaseA/IPMdHydase_ssu_swvl"/>
</dbReference>
<dbReference type="HAMAP" id="MF_02121">
    <property type="entry name" value="ASADH"/>
    <property type="match status" value="1"/>
</dbReference>
<comment type="catalytic activity">
    <reaction evidence="25">
        <text>(2R,3S)-3-isopropylmalate + NAD(+) = 4-methyl-2-oxopentanoate + CO2 + NADH</text>
        <dbReference type="Rhea" id="RHEA:32271"/>
        <dbReference type="ChEBI" id="CHEBI:16526"/>
        <dbReference type="ChEBI" id="CHEBI:17865"/>
        <dbReference type="ChEBI" id="CHEBI:35121"/>
        <dbReference type="ChEBI" id="CHEBI:57540"/>
        <dbReference type="ChEBI" id="CHEBI:57945"/>
        <dbReference type="EC" id="1.1.1.85"/>
    </reaction>
</comment>
<dbReference type="FunFam" id="3.40.718.10:FF:000006">
    <property type="entry name" value="3-isopropylmalate dehydrogenase"/>
    <property type="match status" value="1"/>
</dbReference>
<dbReference type="InterPro" id="IPR000319">
    <property type="entry name" value="Asp-semialdehyde_DH_CS"/>
</dbReference>
<dbReference type="GO" id="GO:0004073">
    <property type="term" value="F:aspartate-semialdehyde dehydrogenase activity"/>
    <property type="evidence" value="ECO:0007669"/>
    <property type="project" value="InterPro"/>
</dbReference>
<keyword evidence="24 25" id="KW-0100">Branched-chain amino acid biosynthesis</keyword>
<keyword evidence="19" id="KW-0411">Iron-sulfur</keyword>
<evidence type="ECO:0000256" key="2">
    <source>
        <dbReference type="ARBA" id="ARBA00001936"/>
    </source>
</evidence>
<evidence type="ECO:0000256" key="7">
    <source>
        <dbReference type="ARBA" id="ARBA00007769"/>
    </source>
</evidence>
<comment type="subunit">
    <text evidence="9 25">Homodimer.</text>
</comment>
<dbReference type="PRINTS" id="PR00415">
    <property type="entry name" value="ACONITASE"/>
</dbReference>
<dbReference type="InterPro" id="IPR019818">
    <property type="entry name" value="IsoCit/isopropylmalate_DH_CS"/>
</dbReference>
<dbReference type="GO" id="GO:0009086">
    <property type="term" value="P:methionine biosynthetic process"/>
    <property type="evidence" value="ECO:0007669"/>
    <property type="project" value="UniProtKB-KW"/>
</dbReference>
<dbReference type="GO" id="GO:0003862">
    <property type="term" value="F:3-isopropylmalate dehydrogenase activity"/>
    <property type="evidence" value="ECO:0007669"/>
    <property type="project" value="UniProtKB-EC"/>
</dbReference>
<evidence type="ECO:0000256" key="15">
    <source>
        <dbReference type="ARBA" id="ARBA00022842"/>
    </source>
</evidence>
<dbReference type="Gene3D" id="3.40.50.720">
    <property type="entry name" value="NAD(P)-binding Rossmann-like Domain"/>
    <property type="match status" value="1"/>
</dbReference>
<dbReference type="PROSITE" id="PS01244">
    <property type="entry name" value="ACONITASE_2"/>
    <property type="match status" value="1"/>
</dbReference>
<evidence type="ECO:0000256" key="12">
    <source>
        <dbReference type="ARBA" id="ARBA00022605"/>
    </source>
</evidence>
<reference evidence="28" key="1">
    <citation type="submission" date="2021-02" db="EMBL/GenBank/DDBJ databases">
        <authorList>
            <person name="Dougan E. K."/>
            <person name="Rhodes N."/>
            <person name="Thang M."/>
            <person name="Chan C."/>
        </authorList>
    </citation>
    <scope>NUCLEOTIDE SEQUENCE</scope>
</reference>
<dbReference type="GO" id="GO:0009089">
    <property type="term" value="P:lysine biosynthetic process via diaminopimelate"/>
    <property type="evidence" value="ECO:0007669"/>
    <property type="project" value="UniProtKB-UniPathway"/>
</dbReference>
<keyword evidence="11" id="KW-0004">4Fe-4S</keyword>
<dbReference type="GO" id="GO:0000287">
    <property type="term" value="F:magnesium ion binding"/>
    <property type="evidence" value="ECO:0007669"/>
    <property type="project" value="InterPro"/>
</dbReference>
<keyword evidence="13" id="KW-0791">Threonine biosynthesis</keyword>
<evidence type="ECO:0000256" key="10">
    <source>
        <dbReference type="ARBA" id="ARBA00022430"/>
    </source>
</evidence>
<comment type="pathway">
    <text evidence="5">Amino-acid biosynthesis; L-methionine biosynthesis via de novo pathway; L-homoserine from L-aspartate: step 2/3.</text>
</comment>